<evidence type="ECO:0000256" key="3">
    <source>
        <dbReference type="RuleBase" id="RU361155"/>
    </source>
</evidence>
<accession>A0AAE0A077</accession>
<reference evidence="5" key="1">
    <citation type="journal article" date="2023" name="Plant J.">
        <title>Genome sequences and population genomics provide insights into the demographic history, inbreeding, and mutation load of two 'living fossil' tree species of Dipteronia.</title>
        <authorList>
            <person name="Feng Y."/>
            <person name="Comes H.P."/>
            <person name="Chen J."/>
            <person name="Zhu S."/>
            <person name="Lu R."/>
            <person name="Zhang X."/>
            <person name="Li P."/>
            <person name="Qiu J."/>
            <person name="Olsen K.M."/>
            <person name="Qiu Y."/>
        </authorList>
    </citation>
    <scope>NUCLEOTIDE SEQUENCE</scope>
    <source>
        <strain evidence="5">NBL</strain>
    </source>
</reference>
<dbReference type="InterPro" id="IPR027417">
    <property type="entry name" value="P-loop_NTPase"/>
</dbReference>
<evidence type="ECO:0000256" key="2">
    <source>
        <dbReference type="ARBA" id="ARBA00022679"/>
    </source>
</evidence>
<dbReference type="EC" id="2.8.2.-" evidence="3"/>
<dbReference type="SUPFAM" id="SSF52540">
    <property type="entry name" value="P-loop containing nucleoside triphosphate hydrolases"/>
    <property type="match status" value="1"/>
</dbReference>
<dbReference type="InterPro" id="IPR000863">
    <property type="entry name" value="Sulfotransferase_dom"/>
</dbReference>
<gene>
    <name evidence="5" type="ORF">Dsin_021267</name>
</gene>
<dbReference type="Gene3D" id="3.40.50.300">
    <property type="entry name" value="P-loop containing nucleotide triphosphate hydrolases"/>
    <property type="match status" value="1"/>
</dbReference>
<protein>
    <recommendedName>
        <fullName evidence="3">Sulfotransferase</fullName>
        <ecNumber evidence="3">2.8.2.-</ecNumber>
    </recommendedName>
</protein>
<name>A0AAE0A077_9ROSI</name>
<comment type="caution">
    <text evidence="5">The sequence shown here is derived from an EMBL/GenBank/DDBJ whole genome shotgun (WGS) entry which is preliminary data.</text>
</comment>
<evidence type="ECO:0000256" key="1">
    <source>
        <dbReference type="ARBA" id="ARBA00005771"/>
    </source>
</evidence>
<dbReference type="EMBL" id="JANJYJ010000007">
    <property type="protein sequence ID" value="KAK3197852.1"/>
    <property type="molecule type" value="Genomic_DNA"/>
</dbReference>
<proteinExistence type="inferred from homology"/>
<feature type="domain" description="Sulfotransferase" evidence="4">
    <location>
        <begin position="6"/>
        <end position="116"/>
    </location>
</feature>
<sequence length="196" mass="22407">MKLFPLEKYFEMACRGVQGYRPFWEHVLGSWNANLEQPGKILFLKYDLKEDVNFQVKRLAEFLGCPFSVGEESRGVIEEISKLCSFDHLKHLEVNKSGKHPVGHANSIYFRKGLVVDLILGVHQLIKSRDFSGKIAPEDALRVIEVEINLIYEVLYTKGAGCIFCGRMYLSVHMASFTCGGPYNVPFYERDKICFS</sequence>
<keyword evidence="6" id="KW-1185">Reference proteome</keyword>
<dbReference type="GO" id="GO:0008146">
    <property type="term" value="F:sulfotransferase activity"/>
    <property type="evidence" value="ECO:0007669"/>
    <property type="project" value="InterPro"/>
</dbReference>
<organism evidence="5 6">
    <name type="scientific">Dipteronia sinensis</name>
    <dbReference type="NCBI Taxonomy" id="43782"/>
    <lineage>
        <taxon>Eukaryota</taxon>
        <taxon>Viridiplantae</taxon>
        <taxon>Streptophyta</taxon>
        <taxon>Embryophyta</taxon>
        <taxon>Tracheophyta</taxon>
        <taxon>Spermatophyta</taxon>
        <taxon>Magnoliopsida</taxon>
        <taxon>eudicotyledons</taxon>
        <taxon>Gunneridae</taxon>
        <taxon>Pentapetalae</taxon>
        <taxon>rosids</taxon>
        <taxon>malvids</taxon>
        <taxon>Sapindales</taxon>
        <taxon>Sapindaceae</taxon>
        <taxon>Hippocastanoideae</taxon>
        <taxon>Acereae</taxon>
        <taxon>Dipteronia</taxon>
    </lineage>
</organism>
<evidence type="ECO:0000259" key="4">
    <source>
        <dbReference type="Pfam" id="PF00685"/>
    </source>
</evidence>
<evidence type="ECO:0000313" key="6">
    <source>
        <dbReference type="Proteomes" id="UP001281410"/>
    </source>
</evidence>
<dbReference type="Pfam" id="PF00685">
    <property type="entry name" value="Sulfotransfer_1"/>
    <property type="match status" value="1"/>
</dbReference>
<dbReference type="AlphaFoldDB" id="A0AAE0A077"/>
<comment type="similarity">
    <text evidence="1 3">Belongs to the sulfotransferase 1 family.</text>
</comment>
<dbReference type="PANTHER" id="PTHR11783">
    <property type="entry name" value="SULFOTRANSFERASE SULT"/>
    <property type="match status" value="1"/>
</dbReference>
<keyword evidence="2 3" id="KW-0808">Transferase</keyword>
<dbReference type="Proteomes" id="UP001281410">
    <property type="component" value="Unassembled WGS sequence"/>
</dbReference>
<evidence type="ECO:0000313" key="5">
    <source>
        <dbReference type="EMBL" id="KAK3197852.1"/>
    </source>
</evidence>